<evidence type="ECO:0000313" key="2">
    <source>
        <dbReference type="Proteomes" id="UP001428817"/>
    </source>
</evidence>
<dbReference type="RefSeq" id="WP_185062711.1">
    <property type="nucleotide sequence ID" value="NZ_BAABJP010000004.1"/>
</dbReference>
<dbReference type="Proteomes" id="UP001428817">
    <property type="component" value="Unassembled WGS sequence"/>
</dbReference>
<accession>A0ABP9PNL9</accession>
<reference evidence="2" key="1">
    <citation type="journal article" date="2019" name="Int. J. Syst. Evol. Microbiol.">
        <title>The Global Catalogue of Microorganisms (GCM) 10K type strain sequencing project: providing services to taxonomists for standard genome sequencing and annotation.</title>
        <authorList>
            <consortium name="The Broad Institute Genomics Platform"/>
            <consortium name="The Broad Institute Genome Sequencing Center for Infectious Disease"/>
            <person name="Wu L."/>
            <person name="Ma J."/>
        </authorList>
    </citation>
    <scope>NUCLEOTIDE SEQUENCE [LARGE SCALE GENOMIC DNA]</scope>
    <source>
        <strain evidence="2">JCM 18303</strain>
    </source>
</reference>
<name>A0ABP9PNL9_9PSEU</name>
<protein>
    <submittedName>
        <fullName evidence="1">Uncharacterized protein</fullName>
    </submittedName>
</protein>
<proteinExistence type="predicted"/>
<sequence length="192" mass="21436">MLNLSVLYKAPVESLPSIVATGLLPETPDKETQQTNQYLDQWRPAELVDQVPQRQKSIYCYLGINGCVLDVDSGELVRQSHWQAGPGTVRLRLVTPPETAFVSDLTAYDQVRSHLARDRSDPRLPTLARRYWFRLLNAAVVRDHYRIDQGAIVAAPSCPPGLPKHLRRVEVLLASKVGSTDIQTLSGRPIMA</sequence>
<organism evidence="1 2">
    <name type="scientific">Pseudonocardia eucalypti</name>
    <dbReference type="NCBI Taxonomy" id="648755"/>
    <lineage>
        <taxon>Bacteria</taxon>
        <taxon>Bacillati</taxon>
        <taxon>Actinomycetota</taxon>
        <taxon>Actinomycetes</taxon>
        <taxon>Pseudonocardiales</taxon>
        <taxon>Pseudonocardiaceae</taxon>
        <taxon>Pseudonocardia</taxon>
    </lineage>
</organism>
<keyword evidence="2" id="KW-1185">Reference proteome</keyword>
<dbReference type="EMBL" id="BAABJP010000004">
    <property type="protein sequence ID" value="GAA5148683.1"/>
    <property type="molecule type" value="Genomic_DNA"/>
</dbReference>
<gene>
    <name evidence="1" type="ORF">GCM10023321_11350</name>
</gene>
<evidence type="ECO:0000313" key="1">
    <source>
        <dbReference type="EMBL" id="GAA5148683.1"/>
    </source>
</evidence>
<comment type="caution">
    <text evidence="1">The sequence shown here is derived from an EMBL/GenBank/DDBJ whole genome shotgun (WGS) entry which is preliminary data.</text>
</comment>